<dbReference type="EMBL" id="NIBG01000026">
    <property type="protein sequence ID" value="PAB57368.1"/>
    <property type="molecule type" value="Genomic_DNA"/>
</dbReference>
<name>A0A267MEL4_9FIRM</name>
<keyword evidence="2" id="KW-1185">Reference proteome</keyword>
<organism evidence="1 2">
    <name type="scientific">Anaeromicrobium sediminis</name>
    <dbReference type="NCBI Taxonomy" id="1478221"/>
    <lineage>
        <taxon>Bacteria</taxon>
        <taxon>Bacillati</taxon>
        <taxon>Bacillota</taxon>
        <taxon>Clostridia</taxon>
        <taxon>Peptostreptococcales</taxon>
        <taxon>Thermotaleaceae</taxon>
        <taxon>Anaeromicrobium</taxon>
    </lineage>
</organism>
<accession>A0A267MEL4</accession>
<evidence type="ECO:0008006" key="3">
    <source>
        <dbReference type="Google" id="ProtNLM"/>
    </source>
</evidence>
<comment type="caution">
    <text evidence="1">The sequence shown here is derived from an EMBL/GenBank/DDBJ whole genome shotgun (WGS) entry which is preliminary data.</text>
</comment>
<reference evidence="1 2" key="1">
    <citation type="submission" date="2017-06" db="EMBL/GenBank/DDBJ databases">
        <title>Draft genome sequence of anaerobic fermentative bacterium Anaeromicrobium sediminis DY2726D isolated from West Pacific Ocean sediments.</title>
        <authorList>
            <person name="Zeng X."/>
        </authorList>
    </citation>
    <scope>NUCLEOTIDE SEQUENCE [LARGE SCALE GENOMIC DNA]</scope>
    <source>
        <strain evidence="1 2">DY2726D</strain>
    </source>
</reference>
<protein>
    <recommendedName>
        <fullName evidence="3">Molybdenum hydroxylase</fullName>
    </recommendedName>
</protein>
<proteinExistence type="predicted"/>
<evidence type="ECO:0000313" key="2">
    <source>
        <dbReference type="Proteomes" id="UP000216024"/>
    </source>
</evidence>
<gene>
    <name evidence="1" type="ORF">CCE28_18895</name>
</gene>
<dbReference type="RefSeq" id="WP_095135306.1">
    <property type="nucleotide sequence ID" value="NZ_NIBG01000026.1"/>
</dbReference>
<sequence length="268" mass="29988">MNHIVGIRGGGPIATAVGCHLYKSGFRVIIFEKKKPTTTRRKVSFAEAVYEKEVRVEGVLATLVDNIEKAIEKSKDHVAVLIDEIGRELYHQDITIVVDSILANKNFGTNKMMGKLVIGIGPGFVAQEDVHVIINPNKGSELGMVLYEGRVEKKNNMDFKYKIKAHNNGRIKVLKDIGTSVKKGDIIAYIGEREVIAHMDGIISGMIRNNFKVKKDMEIAHIDSHDHIKKCINICSHGRVIGTSVFQCVCEFLNKDEIKNHNISNIWK</sequence>
<dbReference type="AlphaFoldDB" id="A0A267MEL4"/>
<dbReference type="Proteomes" id="UP000216024">
    <property type="component" value="Unassembled WGS sequence"/>
</dbReference>
<evidence type="ECO:0000313" key="1">
    <source>
        <dbReference type="EMBL" id="PAB57368.1"/>
    </source>
</evidence>
<dbReference type="OrthoDB" id="9815497at2"/>